<keyword evidence="2" id="KW-1185">Reference proteome</keyword>
<proteinExistence type="predicted"/>
<organism evidence="1 2">
    <name type="scientific">Emiliania huxleyi (strain CCMP1516)</name>
    <dbReference type="NCBI Taxonomy" id="280463"/>
    <lineage>
        <taxon>Eukaryota</taxon>
        <taxon>Haptista</taxon>
        <taxon>Haptophyta</taxon>
        <taxon>Prymnesiophyceae</taxon>
        <taxon>Isochrysidales</taxon>
        <taxon>Noelaerhabdaceae</taxon>
        <taxon>Emiliania</taxon>
    </lineage>
</organism>
<evidence type="ECO:0000313" key="1">
    <source>
        <dbReference type="EnsemblProtists" id="EOD14280"/>
    </source>
</evidence>
<dbReference type="HOGENOM" id="CLU_3054374_0_0_1"/>
<dbReference type="KEGG" id="ehx:EMIHUDRAFT_370878"/>
<dbReference type="GeneID" id="17260437"/>
<accession>A0A0D3ISP5</accession>
<reference evidence="2" key="1">
    <citation type="journal article" date="2013" name="Nature">
        <title>Pan genome of the phytoplankton Emiliania underpins its global distribution.</title>
        <authorList>
            <person name="Read B.A."/>
            <person name="Kegel J."/>
            <person name="Klute M.J."/>
            <person name="Kuo A."/>
            <person name="Lefebvre S.C."/>
            <person name="Maumus F."/>
            <person name="Mayer C."/>
            <person name="Miller J."/>
            <person name="Monier A."/>
            <person name="Salamov A."/>
            <person name="Young J."/>
            <person name="Aguilar M."/>
            <person name="Claverie J.M."/>
            <person name="Frickenhaus S."/>
            <person name="Gonzalez K."/>
            <person name="Herman E.K."/>
            <person name="Lin Y.C."/>
            <person name="Napier J."/>
            <person name="Ogata H."/>
            <person name="Sarno A.F."/>
            <person name="Shmutz J."/>
            <person name="Schroeder D."/>
            <person name="de Vargas C."/>
            <person name="Verret F."/>
            <person name="von Dassow P."/>
            <person name="Valentin K."/>
            <person name="Van de Peer Y."/>
            <person name="Wheeler G."/>
            <person name="Dacks J.B."/>
            <person name="Delwiche C.F."/>
            <person name="Dyhrman S.T."/>
            <person name="Glockner G."/>
            <person name="John U."/>
            <person name="Richards T."/>
            <person name="Worden A.Z."/>
            <person name="Zhang X."/>
            <person name="Grigoriev I.V."/>
            <person name="Allen A.E."/>
            <person name="Bidle K."/>
            <person name="Borodovsky M."/>
            <person name="Bowler C."/>
            <person name="Brownlee C."/>
            <person name="Cock J.M."/>
            <person name="Elias M."/>
            <person name="Gladyshev V.N."/>
            <person name="Groth M."/>
            <person name="Guda C."/>
            <person name="Hadaegh A."/>
            <person name="Iglesias-Rodriguez M.D."/>
            <person name="Jenkins J."/>
            <person name="Jones B.M."/>
            <person name="Lawson T."/>
            <person name="Leese F."/>
            <person name="Lindquist E."/>
            <person name="Lobanov A."/>
            <person name="Lomsadze A."/>
            <person name="Malik S.B."/>
            <person name="Marsh M.E."/>
            <person name="Mackinder L."/>
            <person name="Mock T."/>
            <person name="Mueller-Roeber B."/>
            <person name="Pagarete A."/>
            <person name="Parker M."/>
            <person name="Probert I."/>
            <person name="Quesneville H."/>
            <person name="Raines C."/>
            <person name="Rensing S.A."/>
            <person name="Riano-Pachon D.M."/>
            <person name="Richier S."/>
            <person name="Rokitta S."/>
            <person name="Shiraiwa Y."/>
            <person name="Soanes D.M."/>
            <person name="van der Giezen M."/>
            <person name="Wahlund T.M."/>
            <person name="Williams B."/>
            <person name="Wilson W."/>
            <person name="Wolfe G."/>
            <person name="Wurch L.L."/>
        </authorList>
    </citation>
    <scope>NUCLEOTIDE SEQUENCE</scope>
</reference>
<dbReference type="RefSeq" id="XP_005776405.1">
    <property type="nucleotide sequence ID" value="XM_005776348.1"/>
</dbReference>
<sequence length="54" mass="5941">MMEMPVQPMTVHRPSWKAMTNAKALEAQHSDARLASTSRSCALPAAKRTTLQTT</sequence>
<protein>
    <submittedName>
        <fullName evidence="1">Uncharacterized protein</fullName>
    </submittedName>
</protein>
<dbReference type="EnsemblProtists" id="EOD23976">
    <property type="protein sequence ID" value="EOD23976"/>
    <property type="gene ID" value="EMIHUDRAFT_354567"/>
</dbReference>
<dbReference type="AlphaFoldDB" id="A0A0D3ISP5"/>
<dbReference type="GeneID" id="17269522"/>
<dbReference type="PaxDb" id="2903-EOD14280"/>
<dbReference type="Proteomes" id="UP000013827">
    <property type="component" value="Unassembled WGS sequence"/>
</dbReference>
<dbReference type="KEGG" id="ehx:EMIHUDRAFT_354567"/>
<reference evidence="1" key="2">
    <citation type="submission" date="2024-10" db="UniProtKB">
        <authorList>
            <consortium name="EnsemblProtists"/>
        </authorList>
    </citation>
    <scope>IDENTIFICATION</scope>
</reference>
<dbReference type="EnsemblProtists" id="EOD14280">
    <property type="protein sequence ID" value="EOD14280"/>
    <property type="gene ID" value="EMIHUDRAFT_370878"/>
</dbReference>
<name>A0A0D3ISP5_EMIH1</name>
<dbReference type="RefSeq" id="XP_005766709.1">
    <property type="nucleotide sequence ID" value="XM_005766652.1"/>
</dbReference>
<evidence type="ECO:0000313" key="2">
    <source>
        <dbReference type="Proteomes" id="UP000013827"/>
    </source>
</evidence>